<dbReference type="Proteomes" id="UP000468531">
    <property type="component" value="Unassembled WGS sequence"/>
</dbReference>
<keyword evidence="3" id="KW-1185">Reference proteome</keyword>
<reference evidence="2 3" key="1">
    <citation type="journal article" date="2020" name="Arch. Microbiol.">
        <title>Bradyrhizobium uaiense sp. nov., a new highly efficient cowpea symbiont.</title>
        <authorList>
            <person name="Cabral Michel D."/>
            <person name="Azarias Guimaraes A."/>
            <person name="Martins da Costa E."/>
            <person name="Soares de Carvalho T."/>
            <person name="Balsanelli E."/>
            <person name="Willems A."/>
            <person name="Maltempi de Souza E."/>
            <person name="de Souza Moreira F.M."/>
        </authorList>
    </citation>
    <scope>NUCLEOTIDE SEQUENCE [LARGE SCALE GENOMIC DNA]</scope>
    <source>
        <strain evidence="2 3">UFLA 03-164</strain>
    </source>
</reference>
<dbReference type="EMBL" id="VKHP01000138">
    <property type="protein sequence ID" value="NEU99613.1"/>
    <property type="molecule type" value="Genomic_DNA"/>
</dbReference>
<evidence type="ECO:0000313" key="2">
    <source>
        <dbReference type="EMBL" id="NEU99613.1"/>
    </source>
</evidence>
<accession>A0A6P1BN22</accession>
<dbReference type="InterPro" id="IPR041162">
    <property type="entry name" value="Bact_HORMA_1"/>
</dbReference>
<organism evidence="2 3">
    <name type="scientific">Bradyrhizobium uaiense</name>
    <dbReference type="NCBI Taxonomy" id="2594946"/>
    <lineage>
        <taxon>Bacteria</taxon>
        <taxon>Pseudomonadati</taxon>
        <taxon>Pseudomonadota</taxon>
        <taxon>Alphaproteobacteria</taxon>
        <taxon>Hyphomicrobiales</taxon>
        <taxon>Nitrobacteraceae</taxon>
        <taxon>Bradyrhizobium</taxon>
    </lineage>
</organism>
<sequence length="166" mass="18031">MSQTSTATASATYTYVDIENVVRRVKADLAMIADSTGAWTAAEATNYAHDVEVLAKAGYLEWVDVTLLSHGVEVKAVRFEVDTDAGSLTTSRPGGVLWPKVAGAHLRILLNYTNAYTSAAREAMKDKLKMGWVPSYDDSSHSSLTSSGGRNYVSNAYGMQRKDWAE</sequence>
<evidence type="ECO:0000259" key="1">
    <source>
        <dbReference type="Pfam" id="PF18138"/>
    </source>
</evidence>
<name>A0A6P1BN22_9BRAD</name>
<gene>
    <name evidence="2" type="ORF">FNJ47_28260</name>
</gene>
<dbReference type="AlphaFoldDB" id="A0A6P1BN22"/>
<proteinExistence type="predicted"/>
<dbReference type="RefSeq" id="WP_163158986.1">
    <property type="nucleotide sequence ID" value="NZ_VKHP01000138.1"/>
</dbReference>
<dbReference type="Pfam" id="PF18138">
    <property type="entry name" value="bacHORMA_1"/>
    <property type="match status" value="1"/>
</dbReference>
<protein>
    <recommendedName>
        <fullName evidence="1">Bacterial HORMA domain-containing protein</fullName>
    </recommendedName>
</protein>
<comment type="caution">
    <text evidence="2">The sequence shown here is derived from an EMBL/GenBank/DDBJ whole genome shotgun (WGS) entry which is preliminary data.</text>
</comment>
<evidence type="ECO:0000313" key="3">
    <source>
        <dbReference type="Proteomes" id="UP000468531"/>
    </source>
</evidence>
<feature type="domain" description="Bacterial HORMA" evidence="1">
    <location>
        <begin position="4"/>
        <end position="164"/>
    </location>
</feature>